<protein>
    <submittedName>
        <fullName evidence="2">Cyclic di-GMP phosphodiesterase</fullName>
        <ecNumber evidence="2">3.1.4.-</ecNumber>
    </submittedName>
</protein>
<dbReference type="GO" id="GO:0008081">
    <property type="term" value="F:phosphoric diester hydrolase activity"/>
    <property type="evidence" value="ECO:0007669"/>
    <property type="project" value="UniProtKB-ARBA"/>
</dbReference>
<comment type="caution">
    <text evidence="2">The sequence shown here is derived from an EMBL/GenBank/DDBJ whole genome shotgun (WGS) entry which is preliminary data.</text>
</comment>
<dbReference type="InterPro" id="IPR037522">
    <property type="entry name" value="HD_GYP_dom"/>
</dbReference>
<dbReference type="PANTHER" id="PTHR43155:SF2">
    <property type="entry name" value="CYCLIC DI-GMP PHOSPHODIESTERASE PA4108"/>
    <property type="match status" value="1"/>
</dbReference>
<gene>
    <name evidence="3" type="ORF">R77564_00448</name>
    <name evidence="2" type="ORF">R77567_00290</name>
</gene>
<evidence type="ECO:0000313" key="4">
    <source>
        <dbReference type="Proteomes" id="UP001189792"/>
    </source>
</evidence>
<accession>A0AAD2C390</accession>
<dbReference type="PROSITE" id="PS51832">
    <property type="entry name" value="HD_GYP"/>
    <property type="match status" value="1"/>
</dbReference>
<dbReference type="InterPro" id="IPR021812">
    <property type="entry name" value="DUF3391"/>
</dbReference>
<dbReference type="EMBL" id="CAUDLI010000001">
    <property type="protein sequence ID" value="CAJ0857197.1"/>
    <property type="molecule type" value="Genomic_DNA"/>
</dbReference>
<evidence type="ECO:0000313" key="2">
    <source>
        <dbReference type="EMBL" id="CAJ0849330.1"/>
    </source>
</evidence>
<dbReference type="Gene3D" id="1.10.3210.10">
    <property type="entry name" value="Hypothetical protein af1432"/>
    <property type="match status" value="1"/>
</dbReference>
<dbReference type="AlphaFoldDB" id="A0AAD2C390"/>
<dbReference type="SUPFAM" id="SSF109604">
    <property type="entry name" value="HD-domain/PDEase-like"/>
    <property type="match status" value="1"/>
</dbReference>
<dbReference type="PANTHER" id="PTHR43155">
    <property type="entry name" value="CYCLIC DI-GMP PHOSPHODIESTERASE PA4108-RELATED"/>
    <property type="match status" value="1"/>
</dbReference>
<reference evidence="2 4" key="1">
    <citation type="submission" date="2023-07" db="EMBL/GenBank/DDBJ databases">
        <authorList>
            <person name="Peeters C."/>
        </authorList>
    </citation>
    <scope>NUCLEOTIDE SEQUENCE</scope>
    <source>
        <strain evidence="3 4">LMG 32965</strain>
        <strain evidence="2">R-77567</strain>
    </source>
</reference>
<dbReference type="SMART" id="SM00471">
    <property type="entry name" value="HDc"/>
    <property type="match status" value="1"/>
</dbReference>
<keyword evidence="2" id="KW-0378">Hydrolase</keyword>
<dbReference type="EC" id="3.1.4.-" evidence="2"/>
<dbReference type="Proteomes" id="UP001189792">
    <property type="component" value="Unassembled WGS sequence"/>
</dbReference>
<feature type="domain" description="HD-GYP" evidence="1">
    <location>
        <begin position="165"/>
        <end position="361"/>
    </location>
</feature>
<proteinExistence type="predicted"/>
<sequence length="429" mass="47230">MHSLAGSRSLDPLRHNVPRHGRSLNFNMRKRIAIEHLRVGMYLDEFVGSWLDHPFWRARFRVEDAAQLQRLRASGVREVWIDTTRGTDVAAANAAPPAPEMPAPPACSADANIAPRAITHAEEMRHAARLICKAEVAVQAMFADARMGRTIEARDALPLVEAISGSVDRHPSALTSLVRLKAKDRYTFLHSVAVCALMVSLGRQLGLSDDEVRDAGLAGLLHDIGKIAIPPEVLNKPGALTDAEFRHVIVHPQAGHDILAGDSGMRDIALDVCLHHHERMDGTGYPHKLAGEDISLFARMGAICDVYDAVTSDRPYKKAWEAAYAVQRMVEWRGNHFDPMVFNAFVKSVGIYPVGSLVRLRSGRLAVVMQHAPGALLTPTVKVFFSISSGTRIAPELIDLAHTGDQIVSREEPRDWGLTDLNELWIHGD</sequence>
<dbReference type="CDD" id="cd00077">
    <property type="entry name" value="HDc"/>
    <property type="match status" value="1"/>
</dbReference>
<organism evidence="2 5">
    <name type="scientific">Ralstonia flatus</name>
    <dbReference type="NCBI Taxonomy" id="3058601"/>
    <lineage>
        <taxon>Bacteria</taxon>
        <taxon>Pseudomonadati</taxon>
        <taxon>Pseudomonadota</taxon>
        <taxon>Betaproteobacteria</taxon>
        <taxon>Burkholderiales</taxon>
        <taxon>Burkholderiaceae</taxon>
        <taxon>Ralstonia</taxon>
    </lineage>
</organism>
<dbReference type="InterPro" id="IPR003607">
    <property type="entry name" value="HD/PDEase_dom"/>
</dbReference>
<dbReference type="Pfam" id="PF11871">
    <property type="entry name" value="DUF3391"/>
    <property type="match status" value="1"/>
</dbReference>
<evidence type="ECO:0000313" key="3">
    <source>
        <dbReference type="EMBL" id="CAJ0857197.1"/>
    </source>
</evidence>
<evidence type="ECO:0000313" key="5">
    <source>
        <dbReference type="Proteomes" id="UP001190491"/>
    </source>
</evidence>
<keyword evidence="4" id="KW-1185">Reference proteome</keyword>
<dbReference type="Proteomes" id="UP001190491">
    <property type="component" value="Unassembled WGS sequence"/>
</dbReference>
<dbReference type="EMBL" id="CAUDKO010000001">
    <property type="protein sequence ID" value="CAJ0849330.1"/>
    <property type="molecule type" value="Genomic_DNA"/>
</dbReference>
<evidence type="ECO:0000259" key="1">
    <source>
        <dbReference type="PROSITE" id="PS51832"/>
    </source>
</evidence>
<dbReference type="Pfam" id="PF13487">
    <property type="entry name" value="HD_5"/>
    <property type="match status" value="1"/>
</dbReference>
<name>A0AAD2C390_9RALS</name>